<protein>
    <submittedName>
        <fullName evidence="2">Uncharacterized protein</fullName>
    </submittedName>
</protein>
<keyword evidence="3" id="KW-1185">Reference proteome</keyword>
<dbReference type="EMBL" id="SRLO01000643">
    <property type="protein sequence ID" value="TNN49720.1"/>
    <property type="molecule type" value="Genomic_DNA"/>
</dbReference>
<proteinExistence type="predicted"/>
<gene>
    <name evidence="2" type="ORF">EYF80_040069</name>
</gene>
<evidence type="ECO:0000313" key="3">
    <source>
        <dbReference type="Proteomes" id="UP000314294"/>
    </source>
</evidence>
<feature type="region of interest" description="Disordered" evidence="1">
    <location>
        <begin position="42"/>
        <end position="63"/>
    </location>
</feature>
<reference evidence="2 3" key="1">
    <citation type="submission" date="2019-03" db="EMBL/GenBank/DDBJ databases">
        <title>First draft genome of Liparis tanakae, snailfish: a comprehensive survey of snailfish specific genes.</title>
        <authorList>
            <person name="Kim W."/>
            <person name="Song I."/>
            <person name="Jeong J.-H."/>
            <person name="Kim D."/>
            <person name="Kim S."/>
            <person name="Ryu S."/>
            <person name="Song J.Y."/>
            <person name="Lee S.K."/>
        </authorList>
    </citation>
    <scope>NUCLEOTIDE SEQUENCE [LARGE SCALE GENOMIC DNA]</scope>
    <source>
        <tissue evidence="2">Muscle</tissue>
    </source>
</reference>
<accession>A0A4Z2G958</accession>
<dbReference type="AlphaFoldDB" id="A0A4Z2G958"/>
<evidence type="ECO:0000256" key="1">
    <source>
        <dbReference type="SAM" id="MobiDB-lite"/>
    </source>
</evidence>
<evidence type="ECO:0000313" key="2">
    <source>
        <dbReference type="EMBL" id="TNN49720.1"/>
    </source>
</evidence>
<sequence>MGNNSKVTVDRRDGVIIFCDEDVALRRFGDICYTEDCRASTGDTGWHHEDNNNNNDSNGNQLAIRDHFNNHKSRLKSCDGDDEVLRGSDSKGKKRKSVSFEDDVMVYLFDQESPTLELHSEAYSSPPDVPLEDNGLEWEDDFSALEKNCHFQCDGHSQRHTHSAALSRRFVLSQSCLFLTHVTEADLEP</sequence>
<dbReference type="Proteomes" id="UP000314294">
    <property type="component" value="Unassembled WGS sequence"/>
</dbReference>
<comment type="caution">
    <text evidence="2">The sequence shown here is derived from an EMBL/GenBank/DDBJ whole genome shotgun (WGS) entry which is preliminary data.</text>
</comment>
<organism evidence="2 3">
    <name type="scientific">Liparis tanakae</name>
    <name type="common">Tanaka's snailfish</name>
    <dbReference type="NCBI Taxonomy" id="230148"/>
    <lineage>
        <taxon>Eukaryota</taxon>
        <taxon>Metazoa</taxon>
        <taxon>Chordata</taxon>
        <taxon>Craniata</taxon>
        <taxon>Vertebrata</taxon>
        <taxon>Euteleostomi</taxon>
        <taxon>Actinopterygii</taxon>
        <taxon>Neopterygii</taxon>
        <taxon>Teleostei</taxon>
        <taxon>Neoteleostei</taxon>
        <taxon>Acanthomorphata</taxon>
        <taxon>Eupercaria</taxon>
        <taxon>Perciformes</taxon>
        <taxon>Cottioidei</taxon>
        <taxon>Cottales</taxon>
        <taxon>Liparidae</taxon>
        <taxon>Liparis</taxon>
    </lineage>
</organism>
<dbReference type="OrthoDB" id="8892981at2759"/>
<name>A0A4Z2G958_9TELE</name>